<evidence type="ECO:0000256" key="1">
    <source>
        <dbReference type="ARBA" id="ARBA00004141"/>
    </source>
</evidence>
<dbReference type="AlphaFoldDB" id="A0A1M5A7D7"/>
<comment type="similarity">
    <text evidence="5">Belongs to the binding-protein-dependent transport system permease family.</text>
</comment>
<dbReference type="PROSITE" id="PS50928">
    <property type="entry name" value="ABC_TM1"/>
    <property type="match status" value="2"/>
</dbReference>
<dbReference type="GO" id="GO:0055085">
    <property type="term" value="P:transmembrane transport"/>
    <property type="evidence" value="ECO:0007669"/>
    <property type="project" value="InterPro"/>
</dbReference>
<feature type="transmembrane region" description="Helical" evidence="5">
    <location>
        <begin position="477"/>
        <end position="504"/>
    </location>
</feature>
<dbReference type="InterPro" id="IPR035906">
    <property type="entry name" value="MetI-like_sf"/>
</dbReference>
<accession>A0A1M5A7D7</accession>
<feature type="transmembrane region" description="Helical" evidence="5">
    <location>
        <begin position="108"/>
        <end position="133"/>
    </location>
</feature>
<dbReference type="STRING" id="1122195.SAMN02745164_02119"/>
<feature type="transmembrane region" description="Helical" evidence="5">
    <location>
        <begin position="197"/>
        <end position="219"/>
    </location>
</feature>
<evidence type="ECO:0000256" key="5">
    <source>
        <dbReference type="RuleBase" id="RU363032"/>
    </source>
</evidence>
<dbReference type="EMBL" id="FQUI01000054">
    <property type="protein sequence ID" value="SHF26223.1"/>
    <property type="molecule type" value="Genomic_DNA"/>
</dbReference>
<keyword evidence="5" id="KW-0813">Transport</keyword>
<sequence length="563" mass="62518">MKIRNKEFYNKIKSMLNNPSLLILIVLIFILLFIFIIFPLFKVFIVSFTNEDGKFSLEIYNSIFSNDYMKQGFKNSILIATLTAVIGTLIGFLYAYTVNRADIPLKKFFKTIAVIPMVFPPFIGAMAIIMLFGFNGIITAKIFGIRTFPVYGIWGLMIAQIVTFFPVAFITLDGVISTISPTLEDAAFNLKASRWQVFTKIILPLSVPGIASTMLILFIESLADFGNPLILAGSRFPVLSVQAYLQITGMFDLSSGAALAVWLLLPSLIAFILQKYWIGKKKYITITGKPTTSQLKSVNKFAKWFLFALCLIISLFILLIYVTIFWGAFTKIWGMNNEFTLENFKYVFDVGKEAIKDTLTIALTSTPISAVLGMIIAFLIVRKTFPGKKTLEFVSLLNFAVPGTVVGIGYILAFNSKPLLLTGTFAILVLNFIFRYIPVGIQTGVSLLNQIDPAIEEAAYTLGANDKVVFSKITLPLIVPAFFSALVYSFVRAMTAISAAIFLVSADWNLMTVQILSQTDSGRLSEACAFSVVLILIILSFMLLMKVLLKNKISIVNNDFASE</sequence>
<comment type="caution">
    <text evidence="7">The sequence shown here is derived from an EMBL/GenBank/DDBJ whole genome shotgun (WGS) entry which is preliminary data.</text>
</comment>
<feature type="transmembrane region" description="Helical" evidence="5">
    <location>
        <begin position="304"/>
        <end position="329"/>
    </location>
</feature>
<feature type="transmembrane region" description="Helical" evidence="5">
    <location>
        <begin position="253"/>
        <end position="273"/>
    </location>
</feature>
<dbReference type="Gene3D" id="1.10.3720.10">
    <property type="entry name" value="MetI-like"/>
    <property type="match status" value="2"/>
</dbReference>
<feature type="domain" description="ABC transmembrane type-1" evidence="6">
    <location>
        <begin position="73"/>
        <end position="274"/>
    </location>
</feature>
<evidence type="ECO:0000256" key="3">
    <source>
        <dbReference type="ARBA" id="ARBA00022989"/>
    </source>
</evidence>
<keyword evidence="4 5" id="KW-0472">Membrane</keyword>
<feature type="transmembrane region" description="Helical" evidence="5">
    <location>
        <begin position="153"/>
        <end position="176"/>
    </location>
</feature>
<feature type="transmembrane region" description="Helical" evidence="5">
    <location>
        <begin position="359"/>
        <end position="381"/>
    </location>
</feature>
<name>A0A1M5A7D7_MARH1</name>
<dbReference type="SUPFAM" id="SSF161098">
    <property type="entry name" value="MetI-like"/>
    <property type="match status" value="2"/>
</dbReference>
<dbReference type="CDD" id="cd06261">
    <property type="entry name" value="TM_PBP2"/>
    <property type="match status" value="2"/>
</dbReference>
<protein>
    <submittedName>
        <fullName evidence="7">Iron(III) transport system permease protein</fullName>
    </submittedName>
</protein>
<evidence type="ECO:0000256" key="2">
    <source>
        <dbReference type="ARBA" id="ARBA00022692"/>
    </source>
</evidence>
<dbReference type="Proteomes" id="UP000184334">
    <property type="component" value="Unassembled WGS sequence"/>
</dbReference>
<evidence type="ECO:0000313" key="7">
    <source>
        <dbReference type="EMBL" id="SHF26223.1"/>
    </source>
</evidence>
<comment type="subcellular location">
    <subcellularLocation>
        <location evidence="5">Cell membrane</location>
        <topology evidence="5">Multi-pass membrane protein</topology>
    </subcellularLocation>
    <subcellularLocation>
        <location evidence="1">Membrane</location>
        <topology evidence="1">Multi-pass membrane protein</topology>
    </subcellularLocation>
</comment>
<proteinExistence type="inferred from homology"/>
<reference evidence="7" key="1">
    <citation type="submission" date="2016-11" db="EMBL/GenBank/DDBJ databases">
        <authorList>
            <person name="Varghese N."/>
            <person name="Submissions S."/>
        </authorList>
    </citation>
    <scope>NUCLEOTIDE SEQUENCE [LARGE SCALE GENOMIC DNA]</scope>
    <source>
        <strain evidence="7">DSM 16785</strain>
    </source>
</reference>
<organism evidence="7 8">
    <name type="scientific">Marinitoga hydrogenitolerans (strain DSM 16785 / JCM 12826 / AT1271)</name>
    <dbReference type="NCBI Taxonomy" id="1122195"/>
    <lineage>
        <taxon>Bacteria</taxon>
        <taxon>Thermotogati</taxon>
        <taxon>Thermotogota</taxon>
        <taxon>Thermotogae</taxon>
        <taxon>Petrotogales</taxon>
        <taxon>Petrotogaceae</taxon>
        <taxon>Marinitoga</taxon>
    </lineage>
</organism>
<gene>
    <name evidence="7" type="ORF">SAMN02745164_02119</name>
</gene>
<keyword evidence="3 5" id="KW-1133">Transmembrane helix</keyword>
<feature type="transmembrane region" description="Helical" evidence="5">
    <location>
        <begin position="524"/>
        <end position="544"/>
    </location>
</feature>
<feature type="domain" description="ABC transmembrane type-1" evidence="6">
    <location>
        <begin position="355"/>
        <end position="545"/>
    </location>
</feature>
<dbReference type="GO" id="GO:0005886">
    <property type="term" value="C:plasma membrane"/>
    <property type="evidence" value="ECO:0007669"/>
    <property type="project" value="UniProtKB-SubCell"/>
</dbReference>
<evidence type="ECO:0000256" key="4">
    <source>
        <dbReference type="ARBA" id="ARBA00023136"/>
    </source>
</evidence>
<dbReference type="PANTHER" id="PTHR43496:SF1">
    <property type="entry name" value="POLYGALACTURONAN_RHAMNOGALACTURONAN TRANSPORT SYSTEM PERMEASE PROTEIN YTEP"/>
    <property type="match status" value="1"/>
</dbReference>
<feature type="transmembrane region" description="Helical" evidence="5">
    <location>
        <begin position="393"/>
        <end position="413"/>
    </location>
</feature>
<feature type="transmembrane region" description="Helical" evidence="5">
    <location>
        <begin position="77"/>
        <end position="96"/>
    </location>
</feature>
<dbReference type="Pfam" id="PF00528">
    <property type="entry name" value="BPD_transp_1"/>
    <property type="match status" value="2"/>
</dbReference>
<feature type="transmembrane region" description="Helical" evidence="5">
    <location>
        <begin position="21"/>
        <end position="41"/>
    </location>
</feature>
<feature type="transmembrane region" description="Helical" evidence="5">
    <location>
        <begin position="419"/>
        <end position="437"/>
    </location>
</feature>
<keyword evidence="2 5" id="KW-0812">Transmembrane</keyword>
<evidence type="ECO:0000259" key="6">
    <source>
        <dbReference type="PROSITE" id="PS50928"/>
    </source>
</evidence>
<evidence type="ECO:0000313" key="8">
    <source>
        <dbReference type="Proteomes" id="UP000184334"/>
    </source>
</evidence>
<dbReference type="OrthoDB" id="9776648at2"/>
<dbReference type="InterPro" id="IPR000515">
    <property type="entry name" value="MetI-like"/>
</dbReference>
<keyword evidence="8" id="KW-1185">Reference proteome</keyword>
<dbReference type="RefSeq" id="WP_072866000.1">
    <property type="nucleotide sequence ID" value="NZ_FQUI01000054.1"/>
</dbReference>
<dbReference type="PANTHER" id="PTHR43496">
    <property type="entry name" value="PROTEIN LPLB"/>
    <property type="match status" value="1"/>
</dbReference>